<dbReference type="RefSeq" id="WP_380669303.1">
    <property type="nucleotide sequence ID" value="NZ_JBHTCJ010000007.1"/>
</dbReference>
<evidence type="ECO:0000256" key="3">
    <source>
        <dbReference type="ARBA" id="ARBA00023015"/>
    </source>
</evidence>
<dbReference type="InterPro" id="IPR029016">
    <property type="entry name" value="GAF-like_dom_sf"/>
</dbReference>
<dbReference type="InterPro" id="IPR012074">
    <property type="entry name" value="GAF_ANTAR"/>
</dbReference>
<proteinExistence type="predicted"/>
<organism evidence="7 8">
    <name type="scientific">Saccharopolyspora griseoalba</name>
    <dbReference type="NCBI Taxonomy" id="1431848"/>
    <lineage>
        <taxon>Bacteria</taxon>
        <taxon>Bacillati</taxon>
        <taxon>Actinomycetota</taxon>
        <taxon>Actinomycetes</taxon>
        <taxon>Pseudonocardiales</taxon>
        <taxon>Pseudonocardiaceae</taxon>
        <taxon>Saccharopolyspora</taxon>
    </lineage>
</organism>
<comment type="caution">
    <text evidence="7">The sequence shown here is derived from an EMBL/GenBank/DDBJ whole genome shotgun (WGS) entry which is preliminary data.</text>
</comment>
<dbReference type="Pfam" id="PF03861">
    <property type="entry name" value="ANTAR"/>
    <property type="match status" value="1"/>
</dbReference>
<dbReference type="InterPro" id="IPR003018">
    <property type="entry name" value="GAF"/>
</dbReference>
<evidence type="ECO:0000256" key="1">
    <source>
        <dbReference type="ARBA" id="ARBA00022679"/>
    </source>
</evidence>
<dbReference type="InterPro" id="IPR036388">
    <property type="entry name" value="WH-like_DNA-bd_sf"/>
</dbReference>
<sequence>MALDHDDQERPHPTRSGMLTTGEADRLIAWLAGAVGWLSGVRDLNATLTSTARGAADAIPGTESAGIAELTEDGRLVQRVATGELSAIADRLQNDTGEGPGLHALTTGSTVRVHDLREETRRWPSLAAAARREGIAGALCYRLDTGHDLRRIVLDLYSREPGVFDDDAVLLGELFASHAGLALAHAHNAEQLSTALSSRDLIGQAKGVLMERFGIDDYRAFGMLVESSQQTNLKLTEVAGWLVRDVERDRHR</sequence>
<keyword evidence="3" id="KW-0805">Transcription regulation</keyword>
<keyword evidence="8" id="KW-1185">Reference proteome</keyword>
<dbReference type="EMBL" id="JBHTCJ010000007">
    <property type="protein sequence ID" value="MFC7342935.1"/>
    <property type="molecule type" value="Genomic_DNA"/>
</dbReference>
<dbReference type="InterPro" id="IPR005561">
    <property type="entry name" value="ANTAR"/>
</dbReference>
<evidence type="ECO:0000256" key="2">
    <source>
        <dbReference type="ARBA" id="ARBA00022777"/>
    </source>
</evidence>
<evidence type="ECO:0000313" key="8">
    <source>
        <dbReference type="Proteomes" id="UP001596504"/>
    </source>
</evidence>
<dbReference type="SUPFAM" id="SSF55781">
    <property type="entry name" value="GAF domain-like"/>
    <property type="match status" value="1"/>
</dbReference>
<protein>
    <submittedName>
        <fullName evidence="7">GAF and ANTAR domain-containing protein</fullName>
    </submittedName>
</protein>
<feature type="compositionally biased region" description="Basic and acidic residues" evidence="5">
    <location>
        <begin position="1"/>
        <end position="12"/>
    </location>
</feature>
<name>A0ABW2LN48_9PSEU</name>
<keyword evidence="4" id="KW-0804">Transcription</keyword>
<keyword evidence="2" id="KW-0418">Kinase</keyword>
<dbReference type="Proteomes" id="UP001596504">
    <property type="component" value="Unassembled WGS sequence"/>
</dbReference>
<evidence type="ECO:0000259" key="6">
    <source>
        <dbReference type="PROSITE" id="PS50921"/>
    </source>
</evidence>
<dbReference type="SUPFAM" id="SSF52172">
    <property type="entry name" value="CheY-like"/>
    <property type="match status" value="1"/>
</dbReference>
<dbReference type="PIRSF" id="PIRSF036625">
    <property type="entry name" value="GAF_ANTAR"/>
    <property type="match status" value="1"/>
</dbReference>
<dbReference type="PROSITE" id="PS50921">
    <property type="entry name" value="ANTAR"/>
    <property type="match status" value="1"/>
</dbReference>
<evidence type="ECO:0000256" key="5">
    <source>
        <dbReference type="SAM" id="MobiDB-lite"/>
    </source>
</evidence>
<dbReference type="Gene3D" id="3.30.450.40">
    <property type="match status" value="1"/>
</dbReference>
<feature type="domain" description="ANTAR" evidence="6">
    <location>
        <begin position="182"/>
        <end position="243"/>
    </location>
</feature>
<evidence type="ECO:0000256" key="4">
    <source>
        <dbReference type="ARBA" id="ARBA00023163"/>
    </source>
</evidence>
<gene>
    <name evidence="7" type="ORF">ACFQRI_16140</name>
</gene>
<keyword evidence="1" id="KW-0808">Transferase</keyword>
<dbReference type="Pfam" id="PF13185">
    <property type="entry name" value="GAF_2"/>
    <property type="match status" value="1"/>
</dbReference>
<dbReference type="Gene3D" id="1.10.10.10">
    <property type="entry name" value="Winged helix-like DNA-binding domain superfamily/Winged helix DNA-binding domain"/>
    <property type="match status" value="1"/>
</dbReference>
<accession>A0ABW2LN48</accession>
<dbReference type="InterPro" id="IPR011006">
    <property type="entry name" value="CheY-like_superfamily"/>
</dbReference>
<reference evidence="8" key="1">
    <citation type="journal article" date="2019" name="Int. J. Syst. Evol. Microbiol.">
        <title>The Global Catalogue of Microorganisms (GCM) 10K type strain sequencing project: providing services to taxonomists for standard genome sequencing and annotation.</title>
        <authorList>
            <consortium name="The Broad Institute Genomics Platform"/>
            <consortium name="The Broad Institute Genome Sequencing Center for Infectious Disease"/>
            <person name="Wu L."/>
            <person name="Ma J."/>
        </authorList>
    </citation>
    <scope>NUCLEOTIDE SEQUENCE [LARGE SCALE GENOMIC DNA]</scope>
    <source>
        <strain evidence="8">WLHS5</strain>
    </source>
</reference>
<dbReference type="SMART" id="SM01012">
    <property type="entry name" value="ANTAR"/>
    <property type="match status" value="1"/>
</dbReference>
<evidence type="ECO:0000313" key="7">
    <source>
        <dbReference type="EMBL" id="MFC7342935.1"/>
    </source>
</evidence>
<feature type="region of interest" description="Disordered" evidence="5">
    <location>
        <begin position="1"/>
        <end position="20"/>
    </location>
</feature>